<evidence type="ECO:0000256" key="4">
    <source>
        <dbReference type="ARBA" id="ARBA00023239"/>
    </source>
</evidence>
<comment type="catalytic activity">
    <reaction evidence="6">
        <text>2-deoxy-D-ribose 5-phosphate = D-glyceraldehyde 3-phosphate + acetaldehyde</text>
        <dbReference type="Rhea" id="RHEA:12821"/>
        <dbReference type="ChEBI" id="CHEBI:15343"/>
        <dbReference type="ChEBI" id="CHEBI:59776"/>
        <dbReference type="ChEBI" id="CHEBI:62877"/>
        <dbReference type="EC" id="4.1.2.4"/>
    </reaction>
</comment>
<evidence type="ECO:0000256" key="5">
    <source>
        <dbReference type="ARBA" id="ARBA00023270"/>
    </source>
</evidence>
<accession>A0ABQ0DZQ9</accession>
<dbReference type="PIRSF" id="PIRSF001357">
    <property type="entry name" value="DeoC"/>
    <property type="match status" value="1"/>
</dbReference>
<comment type="similarity">
    <text evidence="2">Belongs to the DeoC/FbaB aldolase family. DeoC type 2 subfamily.</text>
</comment>
<dbReference type="SMART" id="SM01133">
    <property type="entry name" value="DeoC"/>
    <property type="match status" value="1"/>
</dbReference>
<evidence type="ECO:0000256" key="1">
    <source>
        <dbReference type="ARBA" id="ARBA00004816"/>
    </source>
</evidence>
<dbReference type="Gene3D" id="3.20.20.70">
    <property type="entry name" value="Aldolase class I"/>
    <property type="match status" value="1"/>
</dbReference>
<dbReference type="PANTHER" id="PTHR10889:SF3">
    <property type="entry name" value="DEOXYRIBOSE-PHOSPHATE ALDOLASE"/>
    <property type="match status" value="1"/>
</dbReference>
<protein>
    <recommendedName>
        <fullName evidence="3 7">Deoxyribose-phosphate aldolase</fullName>
        <ecNumber evidence="3 7">4.1.2.4</ecNumber>
    </recommendedName>
</protein>
<keyword evidence="5" id="KW-0704">Schiff base</keyword>
<keyword evidence="9" id="KW-1185">Reference proteome</keyword>
<dbReference type="InterPro" id="IPR011343">
    <property type="entry name" value="DeoC"/>
</dbReference>
<dbReference type="PANTHER" id="PTHR10889">
    <property type="entry name" value="DEOXYRIBOSE-PHOSPHATE ALDOLASE"/>
    <property type="match status" value="1"/>
</dbReference>
<dbReference type="InterPro" id="IPR002915">
    <property type="entry name" value="DeoC/FbaB/LacD_aldolase"/>
</dbReference>
<evidence type="ECO:0000256" key="7">
    <source>
        <dbReference type="NCBIfam" id="TIGR00126"/>
    </source>
</evidence>
<comment type="caution">
    <text evidence="8">The sequence shown here is derived from an EMBL/GenBank/DDBJ whole genome shotgun (WGS) entry which is preliminary data.</text>
</comment>
<proteinExistence type="inferred from homology"/>
<reference evidence="8 9" key="1">
    <citation type="journal article" date="2025" name="Int. J. Syst. Evol. Microbiol.">
        <title>Desulfovibrio falkowii sp. nov., Porphyromonas miyakawae sp. nov., Mediterraneibacter flintii sp. nov. and Owariibacterium komagatae gen. nov., sp. nov., isolated from human faeces.</title>
        <authorList>
            <person name="Hamaguchi T."/>
            <person name="Ohara M."/>
            <person name="Hisatomi A."/>
            <person name="Sekiguchi K."/>
            <person name="Takeda J.I."/>
            <person name="Ueyama J."/>
            <person name="Ito M."/>
            <person name="Nishiwaki H."/>
            <person name="Ogi T."/>
            <person name="Hirayama M."/>
            <person name="Ohkuma M."/>
            <person name="Sakamoto M."/>
            <person name="Ohno K."/>
        </authorList>
    </citation>
    <scope>NUCLEOTIDE SEQUENCE [LARGE SCALE GENOMIC DNA]</scope>
    <source>
        <strain evidence="8 9">13CB11C</strain>
    </source>
</reference>
<dbReference type="CDD" id="cd00959">
    <property type="entry name" value="DeoC"/>
    <property type="match status" value="1"/>
</dbReference>
<name>A0ABQ0DZQ9_9PORP</name>
<evidence type="ECO:0000256" key="3">
    <source>
        <dbReference type="ARBA" id="ARBA00012515"/>
    </source>
</evidence>
<evidence type="ECO:0000256" key="2">
    <source>
        <dbReference type="ARBA" id="ARBA00009473"/>
    </source>
</evidence>
<evidence type="ECO:0000256" key="6">
    <source>
        <dbReference type="ARBA" id="ARBA00048791"/>
    </source>
</evidence>
<dbReference type="Proteomes" id="UP001628220">
    <property type="component" value="Unassembled WGS sequence"/>
</dbReference>
<dbReference type="NCBIfam" id="TIGR00126">
    <property type="entry name" value="deoC"/>
    <property type="match status" value="1"/>
</dbReference>
<dbReference type="RefSeq" id="WP_411914784.1">
    <property type="nucleotide sequence ID" value="NZ_BAAFSF010000001.1"/>
</dbReference>
<dbReference type="EC" id="4.1.2.4" evidence="3 7"/>
<dbReference type="Pfam" id="PF01791">
    <property type="entry name" value="DeoC"/>
    <property type="match status" value="1"/>
</dbReference>
<evidence type="ECO:0000313" key="8">
    <source>
        <dbReference type="EMBL" id="GAB1250956.1"/>
    </source>
</evidence>
<comment type="pathway">
    <text evidence="1">Carbohydrate degradation; 2-deoxy-D-ribose 1-phosphate degradation; D-glyceraldehyde 3-phosphate and acetaldehyde from 2-deoxy-alpha-D-ribose 1-phosphate: step 2/2.</text>
</comment>
<organism evidence="8 9">
    <name type="scientific">Porphyromonas miyakawae</name>
    <dbReference type="NCBI Taxonomy" id="3137470"/>
    <lineage>
        <taxon>Bacteria</taxon>
        <taxon>Pseudomonadati</taxon>
        <taxon>Bacteroidota</taxon>
        <taxon>Bacteroidia</taxon>
        <taxon>Bacteroidales</taxon>
        <taxon>Porphyromonadaceae</taxon>
        <taxon>Porphyromonas</taxon>
    </lineage>
</organism>
<gene>
    <name evidence="8" type="primary">deoC</name>
    <name evidence="8" type="ORF">Tsumi_00600</name>
</gene>
<keyword evidence="4" id="KW-0456">Lyase</keyword>
<dbReference type="EMBL" id="BAAFSF010000001">
    <property type="protein sequence ID" value="GAB1250956.1"/>
    <property type="molecule type" value="Genomic_DNA"/>
</dbReference>
<sequence>MNKKEKKHEHPINNKYQEAFNSFLPAGTKASIERSVADIIEKEYDKAYTAATLRFLYSTIDLTTLSPKDNKTSIHNFVEAVNKKYESKENNLPSVAAICVYPAHIKQVKAELKDPSVRIASVSGGFPASQTLMETKLMETSFAVTDGANEIDIVLNIGEFLDEDWQNVDLEIRELKEHATHAKLKVIIESGLLEDPELIRRAAIMSIFSGADFVKTSTGKDCPGATLEAAYTIARVIKEYYDKFDVRCGIKVSGGIRTPQEAVKYYCIIKSVLGEEWLTNELFRIGASSLEGNLRKAISEMEG</sequence>
<dbReference type="InterPro" id="IPR013785">
    <property type="entry name" value="Aldolase_TIM"/>
</dbReference>
<dbReference type="SUPFAM" id="SSF51569">
    <property type="entry name" value="Aldolase"/>
    <property type="match status" value="1"/>
</dbReference>
<evidence type="ECO:0000313" key="9">
    <source>
        <dbReference type="Proteomes" id="UP001628220"/>
    </source>
</evidence>